<keyword evidence="7" id="KW-1185">Reference proteome</keyword>
<reference evidence="6 7" key="1">
    <citation type="submission" date="2020-02" db="EMBL/GenBank/DDBJ databases">
        <title>Sequencing the genomes of 1000 actinobacteria strains.</title>
        <authorList>
            <person name="Klenk H.-P."/>
        </authorList>
    </citation>
    <scope>NUCLEOTIDE SEQUENCE [LARGE SCALE GENOMIC DNA]</scope>
    <source>
        <strain evidence="6 7">DSM 19609</strain>
    </source>
</reference>
<dbReference type="EMBL" id="JAAMOZ010000001">
    <property type="protein sequence ID" value="NIH55665.1"/>
    <property type="molecule type" value="Genomic_DNA"/>
</dbReference>
<gene>
    <name evidence="6" type="ORF">FB473_000310</name>
</gene>
<proteinExistence type="inferred from homology"/>
<name>A0ABX0SEM6_9ACTN</name>
<dbReference type="Gene3D" id="3.10.105.10">
    <property type="entry name" value="Dipeptide-binding Protein, Domain 3"/>
    <property type="match status" value="1"/>
</dbReference>
<dbReference type="Gene3D" id="3.40.190.10">
    <property type="entry name" value="Periplasmic binding protein-like II"/>
    <property type="match status" value="1"/>
</dbReference>
<comment type="similarity">
    <text evidence="1">Belongs to the bacterial solute-binding protein 5 family.</text>
</comment>
<comment type="caution">
    <text evidence="6">The sequence shown here is derived from an EMBL/GenBank/DDBJ whole genome shotgun (WGS) entry which is preliminary data.</text>
</comment>
<dbReference type="PIRSF" id="PIRSF002741">
    <property type="entry name" value="MppA"/>
    <property type="match status" value="1"/>
</dbReference>
<evidence type="ECO:0000313" key="7">
    <source>
        <dbReference type="Proteomes" id="UP000749311"/>
    </source>
</evidence>
<accession>A0ABX0SEM6</accession>
<sequence length="531" mass="57664">MKDTMRISKLLATAVAVLTVTACQASPSSSPSQDGSTTLRLAETNEYETLNPLEYTFSITSKFYDSLVAVGTDGLEPQLATEMPTSNADLTEWTVTLRDDVTFSDGSVFDADDVVAAYEAVLDPATESPLRGDYELLTGITATDPHTVVFTLSAPYAAFPSRLTLGIPASEKVGGSILDSSLAREPVGTGPYTLTEWKQGESITLTARDDYWQGAPLIDTIYIGFVSDENARAQRLLSGDFDGAQLSPLVAEELDGQQGLEMFTNPAGDYRGITLPQSLPFFTDTNVRVALNLGTDRQAMVDGILAGHGTAISTPITPSFGDAYNADASFGYDPEQAASLLDEAGWTIGDDGIRAKDDLRFSFDLMYFSEDTVRRDLAQAFASDMAKLGIEVHLLAVDRPQAKEKIANTAFVLGGGDVPYDPDTQAYGDLHSSFAAYDPDDPYSNPSQYSNATVDELLDQARGEADTETRDADYRELQTELVADPPMVTVFVLEHTYVARNLDQYSPIEHVVEPHEHGVAWGPWWNVASWR</sequence>
<evidence type="ECO:0000256" key="3">
    <source>
        <dbReference type="ARBA" id="ARBA00022729"/>
    </source>
</evidence>
<evidence type="ECO:0000256" key="1">
    <source>
        <dbReference type="ARBA" id="ARBA00005695"/>
    </source>
</evidence>
<protein>
    <submittedName>
        <fullName evidence="6">Peptide/nickel transport system substrate-binding protein</fullName>
    </submittedName>
</protein>
<feature type="domain" description="Solute-binding protein family 5" evidence="5">
    <location>
        <begin position="75"/>
        <end position="432"/>
    </location>
</feature>
<dbReference type="SUPFAM" id="SSF53850">
    <property type="entry name" value="Periplasmic binding protein-like II"/>
    <property type="match status" value="1"/>
</dbReference>
<dbReference type="InterPro" id="IPR039424">
    <property type="entry name" value="SBP_5"/>
</dbReference>
<evidence type="ECO:0000259" key="5">
    <source>
        <dbReference type="Pfam" id="PF00496"/>
    </source>
</evidence>
<evidence type="ECO:0000313" key="6">
    <source>
        <dbReference type="EMBL" id="NIH55665.1"/>
    </source>
</evidence>
<dbReference type="PANTHER" id="PTHR30290">
    <property type="entry name" value="PERIPLASMIC BINDING COMPONENT OF ABC TRANSPORTER"/>
    <property type="match status" value="1"/>
</dbReference>
<evidence type="ECO:0000256" key="4">
    <source>
        <dbReference type="SAM" id="SignalP"/>
    </source>
</evidence>
<dbReference type="RefSeq" id="WP_208390395.1">
    <property type="nucleotide sequence ID" value="NZ_BAAAOO010000012.1"/>
</dbReference>
<dbReference type="InterPro" id="IPR000914">
    <property type="entry name" value="SBP_5_dom"/>
</dbReference>
<feature type="chain" id="PRO_5046639223" evidence="4">
    <location>
        <begin position="26"/>
        <end position="531"/>
    </location>
</feature>
<dbReference type="Gene3D" id="3.90.76.10">
    <property type="entry name" value="Dipeptide-binding Protein, Domain 1"/>
    <property type="match status" value="1"/>
</dbReference>
<dbReference type="Pfam" id="PF00496">
    <property type="entry name" value="SBP_bac_5"/>
    <property type="match status" value="1"/>
</dbReference>
<dbReference type="Proteomes" id="UP000749311">
    <property type="component" value="Unassembled WGS sequence"/>
</dbReference>
<dbReference type="PANTHER" id="PTHR30290:SF9">
    <property type="entry name" value="OLIGOPEPTIDE-BINDING PROTEIN APPA"/>
    <property type="match status" value="1"/>
</dbReference>
<keyword evidence="3 4" id="KW-0732">Signal</keyword>
<dbReference type="InterPro" id="IPR030678">
    <property type="entry name" value="Peptide/Ni-bd"/>
</dbReference>
<keyword evidence="2" id="KW-0813">Transport</keyword>
<evidence type="ECO:0000256" key="2">
    <source>
        <dbReference type="ARBA" id="ARBA00022448"/>
    </source>
</evidence>
<organism evidence="6 7">
    <name type="scientific">Brooklawnia cerclae</name>
    <dbReference type="NCBI Taxonomy" id="349934"/>
    <lineage>
        <taxon>Bacteria</taxon>
        <taxon>Bacillati</taxon>
        <taxon>Actinomycetota</taxon>
        <taxon>Actinomycetes</taxon>
        <taxon>Propionibacteriales</taxon>
        <taxon>Propionibacteriaceae</taxon>
        <taxon>Brooklawnia</taxon>
    </lineage>
</organism>
<feature type="signal peptide" evidence="4">
    <location>
        <begin position="1"/>
        <end position="25"/>
    </location>
</feature>
<dbReference type="PROSITE" id="PS51257">
    <property type="entry name" value="PROKAR_LIPOPROTEIN"/>
    <property type="match status" value="1"/>
</dbReference>